<dbReference type="SUPFAM" id="SSF50978">
    <property type="entry name" value="WD40 repeat-like"/>
    <property type="match status" value="1"/>
</dbReference>
<dbReference type="GO" id="GO:0032040">
    <property type="term" value="C:small-subunit processome"/>
    <property type="evidence" value="ECO:0007669"/>
    <property type="project" value="UniProtKB-ARBA"/>
</dbReference>
<dbReference type="Gene3D" id="2.130.10.10">
    <property type="entry name" value="YVTN repeat-like/Quinoprotein amine dehydrogenase"/>
    <property type="match status" value="1"/>
</dbReference>
<evidence type="ECO:0000256" key="2">
    <source>
        <dbReference type="ARBA" id="ARBA00023242"/>
    </source>
</evidence>
<comment type="subcellular location">
    <subcellularLocation>
        <location evidence="1">Nucleus</location>
    </subcellularLocation>
</comment>
<name>A0A1B2JG20_PICPA</name>
<dbReference type="InterPro" id="IPR036322">
    <property type="entry name" value="WD40_repeat_dom_sf"/>
</dbReference>
<dbReference type="AlphaFoldDB" id="A0A1B2JG20"/>
<evidence type="ECO:0000313" key="7">
    <source>
        <dbReference type="Proteomes" id="UP000094565"/>
    </source>
</evidence>
<sequence length="601" mass="67179">MSSCFDSDGELFALVSKDLDRCKLRVSSIEFLATKTIISQLYELEKGEEILSTTFAASDIFATGKRSKSHQQSLETKTVAIGLNTGKVLLYSPANNDLIATLESPSGVGITDFHFCEQNFRGYAVDLNGKIHEFDLKSHNFLKSFSLEDTGIRKVSSLVYEGSLHLVLSSNSIYIYDLKTSSIALNFPGHVSTISNIVIKDSTVFSGAEGDRFVNCYSLTTKKILKVIVFQSPVVTFRYGETQGHGVLVGVTEDGNIELFNDPLATNTMQKSAKRRRQVESINTGFIIDINRPEDRNAANENMKFIDLFIKGSSIIVSWMEGLVPVFDTLSWVKTVDDFATLQIIADTHLVKDRVASHKDQGLELHDSAAPKLYTEKNAVVTIGDNFKDLEVDQEDLETFGDQLKQTPIKAARKKKLTTDSLATVLTQALKSNDHSLLESVLINRDENVIKKTISRLDSIYVVNFLDRLSERILRNANKQAALIVWIKWVMIIHGNYLMQQPNLFSSLSTLYVILSNRSKTLPKLLQLQGRVNMVLNTIDMRKSILQDKETGESDDDSDLDEDVVEYIEEVEDGILVEASESEDDELVAENGFSESDNDDF</sequence>
<evidence type="ECO:0000313" key="6">
    <source>
        <dbReference type="EMBL" id="ANZ77014.1"/>
    </source>
</evidence>
<feature type="domain" description="Small-subunit processome Utp12" evidence="5">
    <location>
        <begin position="433"/>
        <end position="536"/>
    </location>
</feature>
<dbReference type="InterPro" id="IPR015943">
    <property type="entry name" value="WD40/YVTN_repeat-like_dom_sf"/>
</dbReference>
<evidence type="ECO:0000256" key="1">
    <source>
        <dbReference type="ARBA" id="ARBA00004123"/>
    </source>
</evidence>
<dbReference type="PANTHER" id="PTHR44267:SF1">
    <property type="entry name" value="WD REPEAT-CONTAINING PROTEIN 43"/>
    <property type="match status" value="1"/>
</dbReference>
<accession>A0A1B2JG20</accession>
<comment type="similarity">
    <text evidence="3">Belongs to the UTP5 family.</text>
</comment>
<dbReference type="EMBL" id="CP014586">
    <property type="protein sequence ID" value="ANZ77014.1"/>
    <property type="molecule type" value="Genomic_DNA"/>
</dbReference>
<dbReference type="PANTHER" id="PTHR44267">
    <property type="entry name" value="WD REPEAT-CONTAINING PROTEIN 43"/>
    <property type="match status" value="1"/>
</dbReference>
<evidence type="ECO:0000259" key="5">
    <source>
        <dbReference type="Pfam" id="PF04003"/>
    </source>
</evidence>
<dbReference type="InterPro" id="IPR052414">
    <property type="entry name" value="U3_snoRNA-assoc_WDR"/>
</dbReference>
<protein>
    <submittedName>
        <fullName evidence="6">BA75_03625T0</fullName>
    </submittedName>
</protein>
<dbReference type="OrthoDB" id="30195at2759"/>
<dbReference type="InterPro" id="IPR007148">
    <property type="entry name" value="SSU_processome_Utp12"/>
</dbReference>
<dbReference type="Proteomes" id="UP000094565">
    <property type="component" value="Chromosome 3"/>
</dbReference>
<keyword evidence="2" id="KW-0539">Nucleus</keyword>
<proteinExistence type="inferred from homology"/>
<gene>
    <name evidence="6" type="primary">UTP5</name>
    <name evidence="6" type="ORF">ATY40_BA7503625</name>
</gene>
<evidence type="ECO:0000256" key="3">
    <source>
        <dbReference type="ARBA" id="ARBA00038335"/>
    </source>
</evidence>
<dbReference type="Pfam" id="PF04003">
    <property type="entry name" value="Utp12"/>
    <property type="match status" value="1"/>
</dbReference>
<feature type="region of interest" description="Disordered" evidence="4">
    <location>
        <begin position="582"/>
        <end position="601"/>
    </location>
</feature>
<organism evidence="6 7">
    <name type="scientific">Komagataella pastoris</name>
    <name type="common">Yeast</name>
    <name type="synonym">Pichia pastoris</name>
    <dbReference type="NCBI Taxonomy" id="4922"/>
    <lineage>
        <taxon>Eukaryota</taxon>
        <taxon>Fungi</taxon>
        <taxon>Dikarya</taxon>
        <taxon>Ascomycota</taxon>
        <taxon>Saccharomycotina</taxon>
        <taxon>Pichiomycetes</taxon>
        <taxon>Pichiales</taxon>
        <taxon>Pichiaceae</taxon>
        <taxon>Komagataella</taxon>
    </lineage>
</organism>
<evidence type="ECO:0000256" key="4">
    <source>
        <dbReference type="SAM" id="MobiDB-lite"/>
    </source>
</evidence>
<keyword evidence="7" id="KW-1185">Reference proteome</keyword>
<dbReference type="GO" id="GO:0000462">
    <property type="term" value="P:maturation of SSU-rRNA from tricistronic rRNA transcript (SSU-rRNA, 5.8S rRNA, LSU-rRNA)"/>
    <property type="evidence" value="ECO:0007669"/>
    <property type="project" value="TreeGrafter"/>
</dbReference>
<reference evidence="6 7" key="1">
    <citation type="submission" date="2016-02" db="EMBL/GenBank/DDBJ databases">
        <title>Comparative genomic and transcriptomic foundation for Pichia pastoris.</title>
        <authorList>
            <person name="Love K.R."/>
            <person name="Shah K.A."/>
            <person name="Whittaker C.A."/>
            <person name="Wu J."/>
            <person name="Bartlett M.C."/>
            <person name="Ma D."/>
            <person name="Leeson R.L."/>
            <person name="Priest M."/>
            <person name="Young S.K."/>
            <person name="Love J.C."/>
        </authorList>
    </citation>
    <scope>NUCLEOTIDE SEQUENCE [LARGE SCALE GENOMIC DNA]</scope>
    <source>
        <strain evidence="6 7">ATCC 28485</strain>
    </source>
</reference>